<gene>
    <name evidence="1" type="ORF">BC748_2820</name>
</gene>
<proteinExistence type="predicted"/>
<comment type="caution">
    <text evidence="1">The sequence shown here is derived from an EMBL/GenBank/DDBJ whole genome shotgun (WGS) entry which is preliminary data.</text>
</comment>
<keyword evidence="2" id="KW-1185">Reference proteome</keyword>
<reference evidence="1 2" key="1">
    <citation type="submission" date="2019-03" db="EMBL/GenBank/DDBJ databases">
        <title>Genomic Encyclopedia of Archaeal and Bacterial Type Strains, Phase II (KMG-II): from individual species to whole genera.</title>
        <authorList>
            <person name="Goeker M."/>
        </authorList>
    </citation>
    <scope>NUCLEOTIDE SEQUENCE [LARGE SCALE GENOMIC DNA]</scope>
    <source>
        <strain evidence="1 2">DSM 25687</strain>
    </source>
</reference>
<dbReference type="Proteomes" id="UP000295260">
    <property type="component" value="Unassembled WGS sequence"/>
</dbReference>
<accession>A0A4R6Q719</accession>
<protein>
    <submittedName>
        <fullName evidence="1">Uncharacterized protein</fullName>
    </submittedName>
</protein>
<dbReference type="EMBL" id="SNXR01000018">
    <property type="protein sequence ID" value="TDP57606.1"/>
    <property type="molecule type" value="Genomic_DNA"/>
</dbReference>
<organism evidence="1 2">
    <name type="scientific">Flavobacterium dankookense</name>
    <dbReference type="NCBI Taxonomy" id="706186"/>
    <lineage>
        <taxon>Bacteria</taxon>
        <taxon>Pseudomonadati</taxon>
        <taxon>Bacteroidota</taxon>
        <taxon>Flavobacteriia</taxon>
        <taxon>Flavobacteriales</taxon>
        <taxon>Flavobacteriaceae</taxon>
        <taxon>Flavobacterium</taxon>
    </lineage>
</organism>
<sequence length="40" mass="4888">MINFYFDKTKHKKKSLKNDFDIKNDVVKLFFDIYINVFAV</sequence>
<name>A0A4R6Q719_9FLAO</name>
<evidence type="ECO:0000313" key="1">
    <source>
        <dbReference type="EMBL" id="TDP57606.1"/>
    </source>
</evidence>
<evidence type="ECO:0000313" key="2">
    <source>
        <dbReference type="Proteomes" id="UP000295260"/>
    </source>
</evidence>
<dbReference type="AlphaFoldDB" id="A0A4R6Q719"/>